<dbReference type="EMBL" id="BMAU01021371">
    <property type="protein sequence ID" value="GFY25474.1"/>
    <property type="molecule type" value="Genomic_DNA"/>
</dbReference>
<reference evidence="2" key="1">
    <citation type="submission" date="2020-08" db="EMBL/GenBank/DDBJ databases">
        <title>Multicomponent nature underlies the extraordinary mechanical properties of spider dragline silk.</title>
        <authorList>
            <person name="Kono N."/>
            <person name="Nakamura H."/>
            <person name="Mori M."/>
            <person name="Yoshida Y."/>
            <person name="Ohtoshi R."/>
            <person name="Malay A.D."/>
            <person name="Moran D.A.P."/>
            <person name="Tomita M."/>
            <person name="Numata K."/>
            <person name="Arakawa K."/>
        </authorList>
    </citation>
    <scope>NUCLEOTIDE SEQUENCE</scope>
</reference>
<feature type="region of interest" description="Disordered" evidence="1">
    <location>
        <begin position="45"/>
        <end position="70"/>
    </location>
</feature>
<gene>
    <name evidence="2" type="ORF">TNCV_2485941</name>
</gene>
<dbReference type="AlphaFoldDB" id="A0A8X7BCB0"/>
<accession>A0A8X7BCB0</accession>
<protein>
    <submittedName>
        <fullName evidence="2">Uncharacterized protein</fullName>
    </submittedName>
</protein>
<name>A0A8X7BCB0_TRICX</name>
<evidence type="ECO:0000313" key="3">
    <source>
        <dbReference type="Proteomes" id="UP000887159"/>
    </source>
</evidence>
<dbReference type="Proteomes" id="UP000887159">
    <property type="component" value="Unassembled WGS sequence"/>
</dbReference>
<feature type="region of interest" description="Disordered" evidence="1">
    <location>
        <begin position="1"/>
        <end position="30"/>
    </location>
</feature>
<evidence type="ECO:0000313" key="2">
    <source>
        <dbReference type="EMBL" id="GFY25474.1"/>
    </source>
</evidence>
<proteinExistence type="predicted"/>
<sequence>MTRTTHELTPPSSNYHITLSLERGGGMPKGTELARKGFRATNRSLRKQPLLRPDFIDKKNQRASREEIEP</sequence>
<organism evidence="2 3">
    <name type="scientific">Trichonephila clavipes</name>
    <name type="common">Golden silk orbweaver</name>
    <name type="synonym">Nephila clavipes</name>
    <dbReference type="NCBI Taxonomy" id="2585209"/>
    <lineage>
        <taxon>Eukaryota</taxon>
        <taxon>Metazoa</taxon>
        <taxon>Ecdysozoa</taxon>
        <taxon>Arthropoda</taxon>
        <taxon>Chelicerata</taxon>
        <taxon>Arachnida</taxon>
        <taxon>Araneae</taxon>
        <taxon>Araneomorphae</taxon>
        <taxon>Entelegynae</taxon>
        <taxon>Araneoidea</taxon>
        <taxon>Nephilidae</taxon>
        <taxon>Trichonephila</taxon>
    </lineage>
</organism>
<feature type="compositionally biased region" description="Basic and acidic residues" evidence="1">
    <location>
        <begin position="54"/>
        <end position="70"/>
    </location>
</feature>
<comment type="caution">
    <text evidence="2">The sequence shown here is derived from an EMBL/GenBank/DDBJ whole genome shotgun (WGS) entry which is preliminary data.</text>
</comment>
<evidence type="ECO:0000256" key="1">
    <source>
        <dbReference type="SAM" id="MobiDB-lite"/>
    </source>
</evidence>
<keyword evidence="3" id="KW-1185">Reference proteome</keyword>